<dbReference type="KEGG" id="shx:MS3_00007644"/>
<feature type="compositionally biased region" description="Basic residues" evidence="1">
    <location>
        <begin position="1496"/>
        <end position="1505"/>
    </location>
</feature>
<gene>
    <name evidence="2" type="ORF">MS3_01093</name>
</gene>
<feature type="region of interest" description="Disordered" evidence="1">
    <location>
        <begin position="1753"/>
        <end position="1776"/>
    </location>
</feature>
<feature type="compositionally biased region" description="Low complexity" evidence="1">
    <location>
        <begin position="1704"/>
        <end position="1715"/>
    </location>
</feature>
<feature type="compositionally biased region" description="Low complexity" evidence="1">
    <location>
        <begin position="1728"/>
        <end position="1739"/>
    </location>
</feature>
<organism evidence="2">
    <name type="scientific">Schistosoma haematobium</name>
    <name type="common">Blood fluke</name>
    <dbReference type="NCBI Taxonomy" id="6185"/>
    <lineage>
        <taxon>Eukaryota</taxon>
        <taxon>Metazoa</taxon>
        <taxon>Spiralia</taxon>
        <taxon>Lophotrochozoa</taxon>
        <taxon>Platyhelminthes</taxon>
        <taxon>Trematoda</taxon>
        <taxon>Digenea</taxon>
        <taxon>Strigeidida</taxon>
        <taxon>Schistosomatoidea</taxon>
        <taxon>Schistosomatidae</taxon>
        <taxon>Schistosoma</taxon>
    </lineage>
</organism>
<sequence length="1776" mass="197596">MDRSILTMSSNKISPNCLKLVKASSDDRDARVISSRMGMTVPEFMNVLGYSSTTEQNISNSSSLVWPKHTELEVRDPWSSVYQYEPTDVSWCIRFKALGCYNFIPPPFINRSYKVPTTPIPASDLNKSTPTIDQVSPGSRTIHTLQKISTSEKSNVAPGTITLAERHKLWEDLLLSDSEEENEEKPRPRTSSRTIAVETPIDDGDMLVKPGDKSTSESLSILNHALRPPPPFVSPLSILNADGSGTESPIPNTQNGFIDLPQIDVNKQDPLESKISGRISEAPTECVVSKSENPMYLSGSRPSPLTAENPLRKHYPEDFRTSLPINNSSDNNNNVSSRLTTVTSTTTPKLTIQKPILVLSDKSNSNHDIVIKPRTDTITNRTSEYFNEHCKGPETKKNFIQRLLFESGQFLTQKDCLITELSPIHHSDPVNILTKPSQVIEEKSVFTEQKLENATNSPDAHQTPSDDSNSKINCKSSHQECTRSDGKNVTPEKSKTMGHQSLFHSNRRKDVEKVDARTEDKTFKLNSVFVTQEGSNELSINRNCLSSLSCPVDEYIPPTANLTPGLAKPIDTLEKELNRSDVNEITEKKTGNNEVQTLITNIDKSHSYMNNSSSMPPPAHDSTGKKLKRRSKCSSKLTVSKVSVTTPSSELSTHEQPQNDSDMKKDINDSVSLVQNTVGIYPLRDIPSDCWIFPDLTVTKVRNKIQQSFSRTSNSSPKNEEVPISFSSSDYHLIKKMRDILRGAVENDSSVISKTNQSRRTRSRSLTGILLVPPPSFTGSCETKQSHHLADEPSSHKSYHDIYTMTSPHLNRTTILNDVDVQCDIWPSSSNNNLISSRFVSQCSVGIISTPTQKPLGTVPPILRDPVCDLTNLSSNIAQNLPQLGGQSLPCMNLSDSLLFIEEQFGRIIKQENEKLQDSNPSSEIFKAEECKFEASKCWKALVSAISSCSRDNSSSEVPNRSQMLLNLQPLHEYPVQMTRSVKHYLAAAYIFESKKEILRAIDMLTEAANQIQHCVRRMHRVEAKLTKRRNHRTEVENSPDTNELTIKVKRDASWMYLWYYVLMRIKAAVGFHTYRLRLQSIDNLREEIDANLSVVKQHIPNLNDNISLPKVSDSPSSSKPSSIKSKVTSNSSSEDLKMLESLVVQFSRFNQLTSCVYSAMIEWQQADELVTKVPHLKSPVGRKSEGSTDTTGYTSFSGHSRPIHTIDIDIASSSEGAYINTSQIPILILLRYMDGIFHVHPLIIDQLKYPSVQESSQLKNNSSSEIQNLSTVSQEQKFVTSNSTLITDSVPVSDTILSTVSRTPNKQQQPSNNFAQSKFENTEANNVNCHPEPPSTHGIGERLLKKKSHKKHFSDANPSPSLVSSSVAKQFSLHHFGALDENCSDASVPSSKPDISNIPKRKSKRRRLLQSNESTDILPLPIDASSTNTDTDLDSYGRSASFNKCNESPGKKSHKPKTVRKLNNLEPECFENRKLDRIDNSSSQERGSHADGHLFSKKKSKRSHTHTEHIKPNCNMVSHPCRIIASDDQSPGASPPPSRKFCRSKSVAPIAPKSPSSHISSLSNVPNVSCPISVEDNTYQPKRIKPLHSKVHGRRISDSQSDSDSSPTPTYKPSIPVDSPDAKNKHSQRRRSRSVHLSSSRRKNESPVEVPSNANASELSQDSIGYSPTKRSLINGGASNIPDANSLPVYHVSHISPSPPPKSQYKNKSSNSQNDLVRSKSSHHSNFKSQSSIVKSSSEVPPFYARWIKEPSSTDRFSSTSSNNSNISKKHQAQW</sequence>
<proteinExistence type="predicted"/>
<feature type="region of interest" description="Disordered" evidence="1">
    <location>
        <begin position="1106"/>
        <end position="1130"/>
    </location>
</feature>
<feature type="region of interest" description="Disordered" evidence="1">
    <location>
        <begin position="453"/>
        <end position="511"/>
    </location>
</feature>
<feature type="compositionally biased region" description="Polar residues" evidence="1">
    <location>
        <begin position="1653"/>
        <end position="1673"/>
    </location>
</feature>
<feature type="compositionally biased region" description="Low complexity" evidence="1">
    <location>
        <begin position="1108"/>
        <end position="1130"/>
    </location>
</feature>
<feature type="compositionally biased region" description="Basic residues" evidence="1">
    <location>
        <begin position="1400"/>
        <end position="1409"/>
    </location>
</feature>
<feature type="compositionally biased region" description="Polar residues" evidence="1">
    <location>
        <begin position="453"/>
        <end position="476"/>
    </location>
</feature>
<feature type="compositionally biased region" description="Low complexity" evidence="1">
    <location>
        <begin position="634"/>
        <end position="649"/>
    </location>
</feature>
<feature type="compositionally biased region" description="Low complexity" evidence="1">
    <location>
        <begin position="1555"/>
        <end position="1564"/>
    </location>
</feature>
<feature type="compositionally biased region" description="Basic residues" evidence="1">
    <location>
        <begin position="1626"/>
        <end position="1635"/>
    </location>
</feature>
<feature type="region of interest" description="Disordered" evidence="1">
    <location>
        <begin position="1384"/>
        <end position="1739"/>
    </location>
</feature>
<feature type="compositionally biased region" description="Low complexity" evidence="1">
    <location>
        <begin position="1755"/>
        <end position="1768"/>
    </location>
</feature>
<feature type="region of interest" description="Disordered" evidence="1">
    <location>
        <begin position="606"/>
        <end position="666"/>
    </location>
</feature>
<dbReference type="EMBL" id="KL250524">
    <property type="protein sequence ID" value="KGB32962.1"/>
    <property type="molecule type" value="Genomic_DNA"/>
</dbReference>
<evidence type="ECO:0000256" key="1">
    <source>
        <dbReference type="SAM" id="MobiDB-lite"/>
    </source>
</evidence>
<feature type="compositionally biased region" description="Basic residues" evidence="1">
    <location>
        <begin position="1583"/>
        <end position="1595"/>
    </location>
</feature>
<reference evidence="2" key="1">
    <citation type="journal article" date="2012" name="Nat. Genet.">
        <title>Whole-genome sequence of Schistosoma haematobium.</title>
        <authorList>
            <person name="Young N.D."/>
            <person name="Jex A.R."/>
            <person name="Li B."/>
            <person name="Liu S."/>
            <person name="Yang L."/>
            <person name="Xiong Z."/>
            <person name="Li Y."/>
            <person name="Cantacessi C."/>
            <person name="Hall R.S."/>
            <person name="Xu X."/>
            <person name="Chen F."/>
            <person name="Wu X."/>
            <person name="Zerlotini A."/>
            <person name="Oliveira G."/>
            <person name="Hofmann A."/>
            <person name="Zhang G."/>
            <person name="Fang X."/>
            <person name="Kang Y."/>
            <person name="Campbell B.E."/>
            <person name="Loukas A."/>
            <person name="Ranganathan S."/>
            <person name="Rollinson D."/>
            <person name="Rinaldi G."/>
            <person name="Brindley P.J."/>
            <person name="Yang H."/>
            <person name="Wang J."/>
            <person name="Wang J."/>
            <person name="Gasser R.B."/>
        </authorList>
    </citation>
    <scope>NUCLEOTIDE SEQUENCE [LARGE SCALE GENOMIC DNA]</scope>
</reference>
<protein>
    <submittedName>
        <fullName evidence="2">Uncharacterized protein</fullName>
    </submittedName>
</protein>
<accession>A0A094ZGJ6</accession>
<feature type="compositionally biased region" description="Basic and acidic residues" evidence="1">
    <location>
        <begin position="1471"/>
        <end position="1480"/>
    </location>
</feature>
<name>A0A094ZGJ6_SCHHA</name>
<evidence type="ECO:0000313" key="2">
    <source>
        <dbReference type="EMBL" id="KGB32962.1"/>
    </source>
</evidence>
<feature type="compositionally biased region" description="Polar residues" evidence="1">
    <location>
        <begin position="650"/>
        <end position="660"/>
    </location>
</feature>
<dbReference type="RefSeq" id="XP_012792715.2">
    <property type="nucleotide sequence ID" value="XM_012937261.2"/>
</dbReference>
<feature type="compositionally biased region" description="Polar residues" evidence="1">
    <location>
        <begin position="1385"/>
        <end position="1395"/>
    </location>
</feature>
<feature type="compositionally biased region" description="Basic and acidic residues" evidence="1">
    <location>
        <begin position="477"/>
        <end position="495"/>
    </location>
</feature>
<feature type="compositionally biased region" description="Basic residues" evidence="1">
    <location>
        <begin position="1452"/>
        <end position="1461"/>
    </location>
</feature>